<organism evidence="1 2">
    <name type="scientific">Phaeobacter gallaeciensis</name>
    <dbReference type="NCBI Taxonomy" id="60890"/>
    <lineage>
        <taxon>Bacteria</taxon>
        <taxon>Pseudomonadati</taxon>
        <taxon>Pseudomonadota</taxon>
        <taxon>Alphaproteobacteria</taxon>
        <taxon>Rhodobacterales</taxon>
        <taxon>Roseobacteraceae</taxon>
        <taxon>Phaeobacter</taxon>
    </lineage>
</organism>
<proteinExistence type="predicted"/>
<accession>A0A366WVJ5</accession>
<name>A0A366WVJ5_9RHOB</name>
<protein>
    <submittedName>
        <fullName evidence="1">Uncharacterized protein</fullName>
    </submittedName>
</protein>
<dbReference type="EMBL" id="QOCE01000037">
    <property type="protein sequence ID" value="RBW53333.1"/>
    <property type="molecule type" value="Genomic_DNA"/>
</dbReference>
<sequence>MAIKAGHIIVSGQQFREWGGGLQLSLRDVNVNNRILEIQFGEITKVDLSNSMESLIHGGNSDDRVRIAAGDHLTKY</sequence>
<gene>
    <name evidence="1" type="ORF">DS909_14480</name>
</gene>
<evidence type="ECO:0000313" key="2">
    <source>
        <dbReference type="Proteomes" id="UP000252706"/>
    </source>
</evidence>
<evidence type="ECO:0000313" key="1">
    <source>
        <dbReference type="EMBL" id="RBW53333.1"/>
    </source>
</evidence>
<dbReference type="AlphaFoldDB" id="A0A366WVJ5"/>
<dbReference type="Proteomes" id="UP000252706">
    <property type="component" value="Unassembled WGS sequence"/>
</dbReference>
<comment type="caution">
    <text evidence="1">The sequence shown here is derived from an EMBL/GenBank/DDBJ whole genome shotgun (WGS) entry which is preliminary data.</text>
</comment>
<reference evidence="1 2" key="1">
    <citation type="submission" date="2018-07" db="EMBL/GenBank/DDBJ databases">
        <title>Modular assembly of carbohydrate-degrading microbial communities in the ocean.</title>
        <authorList>
            <person name="Enke T.N."/>
            <person name="Datta M.S."/>
            <person name="Schwartzman J.A."/>
            <person name="Cermak N."/>
            <person name="Schmitz D.A."/>
            <person name="Barrere J."/>
            <person name="Cordero O.X."/>
        </authorList>
    </citation>
    <scope>NUCLEOTIDE SEQUENCE [LARGE SCALE GENOMIC DNA]</scope>
    <source>
        <strain evidence="1 2">C3M10</strain>
    </source>
</reference>